<dbReference type="AlphaFoldDB" id="A0A067MJL8"/>
<feature type="compositionally biased region" description="Low complexity" evidence="1">
    <location>
        <begin position="46"/>
        <end position="58"/>
    </location>
</feature>
<gene>
    <name evidence="2" type="ORF">BOTBODRAFT_176838</name>
</gene>
<keyword evidence="3" id="KW-1185">Reference proteome</keyword>
<feature type="compositionally biased region" description="Basic and acidic residues" evidence="1">
    <location>
        <begin position="273"/>
        <end position="284"/>
    </location>
</feature>
<organism evidence="2 3">
    <name type="scientific">Botryobasidium botryosum (strain FD-172 SS1)</name>
    <dbReference type="NCBI Taxonomy" id="930990"/>
    <lineage>
        <taxon>Eukaryota</taxon>
        <taxon>Fungi</taxon>
        <taxon>Dikarya</taxon>
        <taxon>Basidiomycota</taxon>
        <taxon>Agaricomycotina</taxon>
        <taxon>Agaricomycetes</taxon>
        <taxon>Cantharellales</taxon>
        <taxon>Botryobasidiaceae</taxon>
        <taxon>Botryobasidium</taxon>
    </lineage>
</organism>
<dbReference type="InParanoid" id="A0A067MJL8"/>
<accession>A0A067MJL8</accession>
<name>A0A067MJL8_BOTB1</name>
<dbReference type="OrthoDB" id="2803297at2759"/>
<evidence type="ECO:0000256" key="1">
    <source>
        <dbReference type="SAM" id="MobiDB-lite"/>
    </source>
</evidence>
<evidence type="ECO:0000313" key="2">
    <source>
        <dbReference type="EMBL" id="KDQ12077.1"/>
    </source>
</evidence>
<reference evidence="3" key="1">
    <citation type="journal article" date="2014" name="Proc. Natl. Acad. Sci. U.S.A.">
        <title>Extensive sampling of basidiomycete genomes demonstrates inadequacy of the white-rot/brown-rot paradigm for wood decay fungi.</title>
        <authorList>
            <person name="Riley R."/>
            <person name="Salamov A.A."/>
            <person name="Brown D.W."/>
            <person name="Nagy L.G."/>
            <person name="Floudas D."/>
            <person name="Held B.W."/>
            <person name="Levasseur A."/>
            <person name="Lombard V."/>
            <person name="Morin E."/>
            <person name="Otillar R."/>
            <person name="Lindquist E.A."/>
            <person name="Sun H."/>
            <person name="LaButti K.M."/>
            <person name="Schmutz J."/>
            <person name="Jabbour D."/>
            <person name="Luo H."/>
            <person name="Baker S.E."/>
            <person name="Pisabarro A.G."/>
            <person name="Walton J.D."/>
            <person name="Blanchette R.A."/>
            <person name="Henrissat B."/>
            <person name="Martin F."/>
            <person name="Cullen D."/>
            <person name="Hibbett D.S."/>
            <person name="Grigoriev I.V."/>
        </authorList>
    </citation>
    <scope>NUCLEOTIDE SEQUENCE [LARGE SCALE GENOMIC DNA]</scope>
    <source>
        <strain evidence="3">FD-172 SS1</strain>
    </source>
</reference>
<sequence>MSLCLACRQNFPKSKALSSHLSQRPECRATLRHILRSRRTFRPNATTTSTSLQPSPSLADNESPHSPPPKCYYSVTIEDVEDEGDLPRGHTSPSQAGASPAPARMPTHSATGSPRCPPPKSTQSPRHPPPKRFHSVTVEDVEDEGDLSRSYTSPSPPSQLGASPAPTRMPTHGTTGSPRRPPPKPTQSPRRPPPKRFHSVMVEDVEDEGDPPRGGRHEPVKPSLGSAPSQACATIGTEKEGEDPHRGEAQGKTRLFPSSQEAGKVFGKGSTSFERRYKKQTEAGEKPWAPFASAAEAEYANWLVSSGMSQKEIDNHLKLAIVRCLFTVHAIAH</sequence>
<feature type="compositionally biased region" description="Basic and acidic residues" evidence="1">
    <location>
        <begin position="237"/>
        <end position="251"/>
    </location>
</feature>
<protein>
    <submittedName>
        <fullName evidence="2">Uncharacterized protein</fullName>
    </submittedName>
</protein>
<evidence type="ECO:0000313" key="3">
    <source>
        <dbReference type="Proteomes" id="UP000027195"/>
    </source>
</evidence>
<feature type="compositionally biased region" description="Polar residues" evidence="1">
    <location>
        <begin position="149"/>
        <end position="161"/>
    </location>
</feature>
<dbReference type="Proteomes" id="UP000027195">
    <property type="component" value="Unassembled WGS sequence"/>
</dbReference>
<feature type="region of interest" description="Disordered" evidence="1">
    <location>
        <begin position="38"/>
        <end position="284"/>
    </location>
</feature>
<feature type="compositionally biased region" description="Low complexity" evidence="1">
    <location>
        <begin position="92"/>
        <end position="102"/>
    </location>
</feature>
<proteinExistence type="predicted"/>
<dbReference type="EMBL" id="KL198053">
    <property type="protein sequence ID" value="KDQ12077.1"/>
    <property type="molecule type" value="Genomic_DNA"/>
</dbReference>
<feature type="compositionally biased region" description="Basic and acidic residues" evidence="1">
    <location>
        <begin position="210"/>
        <end position="220"/>
    </location>
</feature>
<dbReference type="HOGENOM" id="CLU_834175_0_0_1"/>